<accession>A0A9N9MI26</accession>
<feature type="compositionally biased region" description="Gly residues" evidence="1">
    <location>
        <begin position="252"/>
        <end position="278"/>
    </location>
</feature>
<dbReference type="PANTHER" id="PTHR21879:SF12">
    <property type="entry name" value="OSIRIS 12"/>
    <property type="match status" value="1"/>
</dbReference>
<proteinExistence type="predicted"/>
<keyword evidence="2" id="KW-0472">Membrane</keyword>
<reference evidence="4" key="1">
    <citation type="submission" date="2022-01" db="EMBL/GenBank/DDBJ databases">
        <authorList>
            <person name="King R."/>
        </authorList>
    </citation>
    <scope>NUCLEOTIDE SEQUENCE</scope>
</reference>
<dbReference type="GO" id="GO:0016020">
    <property type="term" value="C:membrane"/>
    <property type="evidence" value="ECO:0007669"/>
    <property type="project" value="TreeGrafter"/>
</dbReference>
<name>A0A9N9MI26_9CUCU</name>
<keyword evidence="3" id="KW-0732">Signal</keyword>
<dbReference type="InterPro" id="IPR012464">
    <property type="entry name" value="DUF1676"/>
</dbReference>
<dbReference type="EMBL" id="OU892277">
    <property type="protein sequence ID" value="CAG9760723.1"/>
    <property type="molecule type" value="Genomic_DNA"/>
</dbReference>
<dbReference type="OrthoDB" id="6622274at2759"/>
<keyword evidence="5" id="KW-1185">Reference proteome</keyword>
<gene>
    <name evidence="4" type="ORF">CEUTPL_LOCUS1444</name>
</gene>
<organism evidence="4 5">
    <name type="scientific">Ceutorhynchus assimilis</name>
    <name type="common">cabbage seed weevil</name>
    <dbReference type="NCBI Taxonomy" id="467358"/>
    <lineage>
        <taxon>Eukaryota</taxon>
        <taxon>Metazoa</taxon>
        <taxon>Ecdysozoa</taxon>
        <taxon>Arthropoda</taxon>
        <taxon>Hexapoda</taxon>
        <taxon>Insecta</taxon>
        <taxon>Pterygota</taxon>
        <taxon>Neoptera</taxon>
        <taxon>Endopterygota</taxon>
        <taxon>Coleoptera</taxon>
        <taxon>Polyphaga</taxon>
        <taxon>Cucujiformia</taxon>
        <taxon>Curculionidae</taxon>
        <taxon>Ceutorhynchinae</taxon>
        <taxon>Ceutorhynchus</taxon>
    </lineage>
</organism>
<feature type="transmembrane region" description="Helical" evidence="2">
    <location>
        <begin position="184"/>
        <end position="208"/>
    </location>
</feature>
<protein>
    <submittedName>
        <fullName evidence="4">Uncharacterized protein</fullName>
    </submittedName>
</protein>
<evidence type="ECO:0000256" key="1">
    <source>
        <dbReference type="SAM" id="MobiDB-lite"/>
    </source>
</evidence>
<keyword evidence="2" id="KW-0812">Transmembrane</keyword>
<feature type="region of interest" description="Disordered" evidence="1">
    <location>
        <begin position="235"/>
        <end position="281"/>
    </location>
</feature>
<sequence>MKPTYVSVVFALCMFSAFADDANTYLGSAREALSLYKECSGSDGLSPCLKIKALDVISRLGRMEKIELFDGLVVTGKSEENPDEPNLEQVEQTLPRALDAKNQALTEMMFNRIARMIGSKSIEISVPKFMESARKKEEDSKFGDIEELFDKFDDGKKGGHGGGHGGGLRKKMKKGKEGMGMKDFFMMIMAHKLAMIPLFIAGLFILAVKAFTQAKIALLIAGIIFAKKLMASKEQGHGSGGHGHVEHVSSGWSGGAAGGASGGWSSGGGAGGWNGGGGWDRRSLEAAQNLAYQAQQPQA</sequence>
<evidence type="ECO:0000256" key="2">
    <source>
        <dbReference type="SAM" id="Phobius"/>
    </source>
</evidence>
<dbReference type="AlphaFoldDB" id="A0A9N9MI26"/>
<dbReference type="Proteomes" id="UP001152799">
    <property type="component" value="Chromosome 1"/>
</dbReference>
<evidence type="ECO:0000313" key="5">
    <source>
        <dbReference type="Proteomes" id="UP001152799"/>
    </source>
</evidence>
<feature type="signal peptide" evidence="3">
    <location>
        <begin position="1"/>
        <end position="19"/>
    </location>
</feature>
<evidence type="ECO:0000313" key="4">
    <source>
        <dbReference type="EMBL" id="CAG9760723.1"/>
    </source>
</evidence>
<feature type="chain" id="PRO_5040172825" evidence="3">
    <location>
        <begin position="20"/>
        <end position="299"/>
    </location>
</feature>
<dbReference type="PANTHER" id="PTHR21879">
    <property type="entry name" value="FI03362P-RELATED-RELATED"/>
    <property type="match status" value="1"/>
</dbReference>
<keyword evidence="2" id="KW-1133">Transmembrane helix</keyword>
<evidence type="ECO:0000256" key="3">
    <source>
        <dbReference type="SAM" id="SignalP"/>
    </source>
</evidence>
<dbReference type="Pfam" id="PF07898">
    <property type="entry name" value="DUF1676"/>
    <property type="match status" value="1"/>
</dbReference>